<dbReference type="OrthoDB" id="5367448at2759"/>
<feature type="region of interest" description="Disordered" evidence="1">
    <location>
        <begin position="260"/>
        <end position="288"/>
    </location>
</feature>
<dbReference type="Proteomes" id="UP000800092">
    <property type="component" value="Unassembled WGS sequence"/>
</dbReference>
<protein>
    <submittedName>
        <fullName evidence="2">Uncharacterized protein</fullName>
    </submittedName>
</protein>
<feature type="compositionally biased region" description="Low complexity" evidence="1">
    <location>
        <begin position="113"/>
        <end position="128"/>
    </location>
</feature>
<evidence type="ECO:0000313" key="2">
    <source>
        <dbReference type="EMBL" id="KAF2234383.1"/>
    </source>
</evidence>
<keyword evidence="3" id="KW-1185">Reference proteome</keyword>
<organism evidence="2 3">
    <name type="scientific">Viridothelium virens</name>
    <name type="common">Speckled blister lichen</name>
    <name type="synonym">Trypethelium virens</name>
    <dbReference type="NCBI Taxonomy" id="1048519"/>
    <lineage>
        <taxon>Eukaryota</taxon>
        <taxon>Fungi</taxon>
        <taxon>Dikarya</taxon>
        <taxon>Ascomycota</taxon>
        <taxon>Pezizomycotina</taxon>
        <taxon>Dothideomycetes</taxon>
        <taxon>Dothideomycetes incertae sedis</taxon>
        <taxon>Trypetheliales</taxon>
        <taxon>Trypetheliaceae</taxon>
        <taxon>Viridothelium</taxon>
    </lineage>
</organism>
<accession>A0A6A6HA23</accession>
<dbReference type="EMBL" id="ML991799">
    <property type="protein sequence ID" value="KAF2234383.1"/>
    <property type="molecule type" value="Genomic_DNA"/>
</dbReference>
<sequence length="288" mass="32309">MASVLRQTANAASEIASRAVHIKIWPRPSDLQESREILRVLQRFGEVTMFKTKRYDHLKPAPHTILAMFSHPDSASRLIRESPIKFTLEPDGVSDHQFTSELIPGQAQNETAEPISDGPSSSDSNPPSESHEAEFDTSDTSAYTPISPSAPPARDPAQTPPPTSSFPFSPWPRPPRPAKRFHLTADISLMNHSTIISRQERYGGFEVHTGSVGYQDLKSKVPLPGMSDVHTKRRETTSKEIRFRAQEMGSQMSLRELWEEGMRKKGKDKRADGRERGEKRTVGDRNWG</sequence>
<feature type="compositionally biased region" description="Pro residues" evidence="1">
    <location>
        <begin position="148"/>
        <end position="175"/>
    </location>
</feature>
<evidence type="ECO:0000313" key="3">
    <source>
        <dbReference type="Proteomes" id="UP000800092"/>
    </source>
</evidence>
<feature type="region of interest" description="Disordered" evidence="1">
    <location>
        <begin position="110"/>
        <end position="179"/>
    </location>
</feature>
<gene>
    <name evidence="2" type="ORF">EV356DRAFT_501949</name>
</gene>
<name>A0A6A6HA23_VIRVR</name>
<reference evidence="2" key="1">
    <citation type="journal article" date="2020" name="Stud. Mycol.">
        <title>101 Dothideomycetes genomes: a test case for predicting lifestyles and emergence of pathogens.</title>
        <authorList>
            <person name="Haridas S."/>
            <person name="Albert R."/>
            <person name="Binder M."/>
            <person name="Bloem J."/>
            <person name="Labutti K."/>
            <person name="Salamov A."/>
            <person name="Andreopoulos B."/>
            <person name="Baker S."/>
            <person name="Barry K."/>
            <person name="Bills G."/>
            <person name="Bluhm B."/>
            <person name="Cannon C."/>
            <person name="Castanera R."/>
            <person name="Culley D."/>
            <person name="Daum C."/>
            <person name="Ezra D."/>
            <person name="Gonzalez J."/>
            <person name="Henrissat B."/>
            <person name="Kuo A."/>
            <person name="Liang C."/>
            <person name="Lipzen A."/>
            <person name="Lutzoni F."/>
            <person name="Magnuson J."/>
            <person name="Mondo S."/>
            <person name="Nolan M."/>
            <person name="Ohm R."/>
            <person name="Pangilinan J."/>
            <person name="Park H.-J."/>
            <person name="Ramirez L."/>
            <person name="Alfaro M."/>
            <person name="Sun H."/>
            <person name="Tritt A."/>
            <person name="Yoshinaga Y."/>
            <person name="Zwiers L.-H."/>
            <person name="Turgeon B."/>
            <person name="Goodwin S."/>
            <person name="Spatafora J."/>
            <person name="Crous P."/>
            <person name="Grigoriev I."/>
        </authorList>
    </citation>
    <scope>NUCLEOTIDE SEQUENCE</scope>
    <source>
        <strain evidence="2">Tuck. ex Michener</strain>
    </source>
</reference>
<evidence type="ECO:0000256" key="1">
    <source>
        <dbReference type="SAM" id="MobiDB-lite"/>
    </source>
</evidence>
<dbReference type="AlphaFoldDB" id="A0A6A6HA23"/>
<proteinExistence type="predicted"/>
<feature type="compositionally biased region" description="Polar residues" evidence="1">
    <location>
        <begin position="138"/>
        <end position="147"/>
    </location>
</feature>